<proteinExistence type="predicted"/>
<dbReference type="Pfam" id="PF02470">
    <property type="entry name" value="MlaD"/>
    <property type="match status" value="1"/>
</dbReference>
<dbReference type="NCBIfam" id="TIGR04430">
    <property type="entry name" value="OM_asym_MlaD"/>
    <property type="match status" value="1"/>
</dbReference>
<dbReference type="GO" id="GO:0005543">
    <property type="term" value="F:phospholipid binding"/>
    <property type="evidence" value="ECO:0007669"/>
    <property type="project" value="TreeGrafter"/>
</dbReference>
<sequence length="158" mass="16761">MTMQARSMEFTVGLFVVAGLLALAMLALKVGNIHALNLGGTYAVTADFNNIGSLKPRAPVTVAGVRVGHVAHITINPTTYQAVVTLDLLKKYRFPRDSSASIETAGLLGEQYVSLSPGGSQHYLKNGGKIRITQSAIILEKIISQLLYSKAGHSSGHS</sequence>
<accession>A0A1C2G3Q6</accession>
<reference evidence="1 2" key="1">
    <citation type="submission" date="2018-02" db="EMBL/GenBank/DDBJ databases">
        <title>Insights into the biology of acidophilic members of the Acidiferrobacteraceae family derived from comparative genomic analyses.</title>
        <authorList>
            <person name="Issotta F."/>
            <person name="Thyssen C."/>
            <person name="Mena C."/>
            <person name="Moya A."/>
            <person name="Bellenberg S."/>
            <person name="Sproer C."/>
            <person name="Covarrubias P.C."/>
            <person name="Sand W."/>
            <person name="Quatrini R."/>
            <person name="Vera M."/>
        </authorList>
    </citation>
    <scope>NUCLEOTIDE SEQUENCE [LARGE SCALE GENOMIC DNA]</scope>
    <source>
        <strain evidence="2">m-1</strain>
    </source>
</reference>
<evidence type="ECO:0000313" key="2">
    <source>
        <dbReference type="Proteomes" id="UP000253250"/>
    </source>
</evidence>
<gene>
    <name evidence="1" type="primary">mlaD</name>
    <name evidence="1" type="ORF">C4900_13060</name>
</gene>
<protein>
    <submittedName>
        <fullName evidence="1">Outer membrane lipid asymmetry maintenance protein MlaD</fullName>
    </submittedName>
</protein>
<dbReference type="InterPro" id="IPR030970">
    <property type="entry name" value="ABC_MlaD"/>
</dbReference>
<dbReference type="AlphaFoldDB" id="A0A1C2G3Q6"/>
<dbReference type="InterPro" id="IPR003399">
    <property type="entry name" value="Mce/MlaD"/>
</dbReference>
<dbReference type="GO" id="GO:0005548">
    <property type="term" value="F:phospholipid transporter activity"/>
    <property type="evidence" value="ECO:0007669"/>
    <property type="project" value="TreeGrafter"/>
</dbReference>
<dbReference type="Proteomes" id="UP000253250">
    <property type="component" value="Unassembled WGS sequence"/>
</dbReference>
<name>A0A1C2G3Q6_9GAMM</name>
<dbReference type="OrthoDB" id="9788420at2"/>
<dbReference type="InterPro" id="IPR052336">
    <property type="entry name" value="MlaD_Phospholipid_Transporter"/>
</dbReference>
<comment type="caution">
    <text evidence="1">The sequence shown here is derived from an EMBL/GenBank/DDBJ whole genome shotgun (WGS) entry which is preliminary data.</text>
</comment>
<dbReference type="STRING" id="163359.A9R16_00620"/>
<evidence type="ECO:0000313" key="1">
    <source>
        <dbReference type="EMBL" id="RCN56698.1"/>
    </source>
</evidence>
<dbReference type="PANTHER" id="PTHR33371">
    <property type="entry name" value="INTERMEMBRANE PHOSPHOLIPID TRANSPORT SYSTEM BINDING PROTEIN MLAD-RELATED"/>
    <property type="match status" value="1"/>
</dbReference>
<dbReference type="EMBL" id="PSYR01000002">
    <property type="protein sequence ID" value="RCN56698.1"/>
    <property type="molecule type" value="Genomic_DNA"/>
</dbReference>
<keyword evidence="2" id="KW-1185">Reference proteome</keyword>
<organism evidence="1 2">
    <name type="scientific">Acidiferrobacter thiooxydans</name>
    <dbReference type="NCBI Taxonomy" id="163359"/>
    <lineage>
        <taxon>Bacteria</taxon>
        <taxon>Pseudomonadati</taxon>
        <taxon>Pseudomonadota</taxon>
        <taxon>Gammaproteobacteria</taxon>
        <taxon>Acidiferrobacterales</taxon>
        <taxon>Acidiferrobacteraceae</taxon>
        <taxon>Acidiferrobacter</taxon>
    </lineage>
</organism>
<dbReference type="PANTHER" id="PTHR33371:SF4">
    <property type="entry name" value="INTERMEMBRANE PHOSPHOLIPID TRANSPORT SYSTEM BINDING PROTEIN MLAD"/>
    <property type="match status" value="1"/>
</dbReference>